<dbReference type="Pfam" id="PF00176">
    <property type="entry name" value="SNF2-rel_dom"/>
    <property type="match status" value="1"/>
</dbReference>
<dbReference type="Proteomes" id="UP000218272">
    <property type="component" value="Chromosome SCLO_1"/>
</dbReference>
<evidence type="ECO:0000313" key="4">
    <source>
        <dbReference type="Proteomes" id="UP000218272"/>
    </source>
</evidence>
<name>A0A1E1F4R9_9SPHN</name>
<dbReference type="SUPFAM" id="SSF52540">
    <property type="entry name" value="P-loop containing nucleoside triphosphate hydrolases"/>
    <property type="match status" value="2"/>
</dbReference>
<gene>
    <name evidence="3" type="ORF">SCLO_1024660</name>
</gene>
<dbReference type="InterPro" id="IPR038718">
    <property type="entry name" value="SNF2-like_sf"/>
</dbReference>
<dbReference type="SMART" id="SM00487">
    <property type="entry name" value="DEXDc"/>
    <property type="match status" value="1"/>
</dbReference>
<dbReference type="Gene3D" id="3.40.50.300">
    <property type="entry name" value="P-loop containing nucleotide triphosphate hydrolases"/>
    <property type="match status" value="1"/>
</dbReference>
<dbReference type="KEGG" id="sclo:SCLO_1024660"/>
<dbReference type="PANTHER" id="PTHR45766">
    <property type="entry name" value="DNA ANNEALING HELICASE AND ENDONUCLEASE ZRANB3 FAMILY MEMBER"/>
    <property type="match status" value="1"/>
</dbReference>
<dbReference type="EMBL" id="AP017655">
    <property type="protein sequence ID" value="BAV65506.1"/>
    <property type="molecule type" value="Genomic_DNA"/>
</dbReference>
<organism evidence="3 4">
    <name type="scientific">Sphingobium cloacae</name>
    <dbReference type="NCBI Taxonomy" id="120107"/>
    <lineage>
        <taxon>Bacteria</taxon>
        <taxon>Pseudomonadati</taxon>
        <taxon>Pseudomonadota</taxon>
        <taxon>Alphaproteobacteria</taxon>
        <taxon>Sphingomonadales</taxon>
        <taxon>Sphingomonadaceae</taxon>
        <taxon>Sphingobium</taxon>
    </lineage>
</organism>
<evidence type="ECO:0000256" key="1">
    <source>
        <dbReference type="ARBA" id="ARBA00022801"/>
    </source>
</evidence>
<dbReference type="PROSITE" id="PS51192">
    <property type="entry name" value="HELICASE_ATP_BIND_1"/>
    <property type="match status" value="1"/>
</dbReference>
<keyword evidence="3" id="KW-0547">Nucleotide-binding</keyword>
<dbReference type="Gene3D" id="3.40.50.10810">
    <property type="entry name" value="Tandem AAA-ATPase domain"/>
    <property type="match status" value="1"/>
</dbReference>
<dbReference type="GO" id="GO:0004386">
    <property type="term" value="F:helicase activity"/>
    <property type="evidence" value="ECO:0007669"/>
    <property type="project" value="UniProtKB-KW"/>
</dbReference>
<reference evidence="3 4" key="1">
    <citation type="submission" date="2016-10" db="EMBL/GenBank/DDBJ databases">
        <title>Complete Genome Sequence of the Nonylphenol-Degrading Bacterium Sphingobium cloacae JCM 10874T.</title>
        <authorList>
            <person name="Ootsuka M."/>
            <person name="Nishizawa T."/>
            <person name="Ohta H."/>
        </authorList>
    </citation>
    <scope>NUCLEOTIDE SEQUENCE [LARGE SCALE GENOMIC DNA]</scope>
    <source>
        <strain evidence="3 4">JCM 10874</strain>
    </source>
</reference>
<sequence length="574" mass="65094">MRGVASAQAVHVVSVDWIGDQAISVVFRDHNGTVAESVLYRDDEHRLEVEQNGRPWSFDADGALLRLVTEANRIKLAHFFDPYLAIHTSLVDPLPHQISAVYGEMLPRQPLRFLLADDPGAGKTIMAGLLMKELIARSDLERCLVVAPGSLVEQWQDELGQKFNLEFDILSRDMIENSRSGNPFSDRDRLIVRLDVLARNEELQDKLMSAREWDLIICDEAHRMSATYFGGEVKYTRRYQVGQKLGQVCRHLLLMSATPHNGKEEDFQLFMALLDGDRFEGRFRDGVHYADTEDMMRRLTKEELLKFDGRPLFPERRARTVKYQLSDGEAALYTAVTEYVRTEMNRVQRFAEGDGKKRNNVGFALQILQRRLASSPAAIYQSLKRRRERLENELGEARLAAKGRRSGASESAINADMLRNIEEYGQEEIDELEDLISTGATTAETVEQLALEVETLKGLETMALGVLRSGVDTKWSQLNRILDDDLMVDAAGNRRKLIIFTEPKDTLHYLLDKVRARLGNPEAVEVIHGGVSREERRKVVERFMQDMSSVVQFSAKVGFENSLVGGPFISFCRG</sequence>
<evidence type="ECO:0000313" key="3">
    <source>
        <dbReference type="EMBL" id="BAV65506.1"/>
    </source>
</evidence>
<dbReference type="PANTHER" id="PTHR45766:SF6">
    <property type="entry name" value="SWI_SNF-RELATED MATRIX-ASSOCIATED ACTIN-DEPENDENT REGULATOR OF CHROMATIN SUBFAMILY A-LIKE PROTEIN 1"/>
    <property type="match status" value="1"/>
</dbReference>
<keyword evidence="3" id="KW-0347">Helicase</keyword>
<dbReference type="GO" id="GO:0005524">
    <property type="term" value="F:ATP binding"/>
    <property type="evidence" value="ECO:0007669"/>
    <property type="project" value="UniProtKB-KW"/>
</dbReference>
<dbReference type="InterPro" id="IPR027417">
    <property type="entry name" value="P-loop_NTPase"/>
</dbReference>
<protein>
    <submittedName>
        <fullName evidence="3">Helicase domain-containing protein</fullName>
    </submittedName>
</protein>
<dbReference type="InterPro" id="IPR057342">
    <property type="entry name" value="DEXDc_RapA"/>
</dbReference>
<keyword evidence="3" id="KW-0067">ATP-binding</keyword>
<accession>A0A1E1F4R9</accession>
<dbReference type="InterPro" id="IPR000330">
    <property type="entry name" value="SNF2_N"/>
</dbReference>
<dbReference type="GO" id="GO:0016787">
    <property type="term" value="F:hydrolase activity"/>
    <property type="evidence" value="ECO:0007669"/>
    <property type="project" value="UniProtKB-KW"/>
</dbReference>
<dbReference type="CDD" id="cd18011">
    <property type="entry name" value="DEXDc_RapA"/>
    <property type="match status" value="1"/>
</dbReference>
<dbReference type="AlphaFoldDB" id="A0A1E1F4R9"/>
<evidence type="ECO:0000259" key="2">
    <source>
        <dbReference type="PROSITE" id="PS51192"/>
    </source>
</evidence>
<feature type="domain" description="Helicase ATP-binding" evidence="2">
    <location>
        <begin position="104"/>
        <end position="277"/>
    </location>
</feature>
<keyword evidence="1" id="KW-0378">Hydrolase</keyword>
<keyword evidence="4" id="KW-1185">Reference proteome</keyword>
<dbReference type="InterPro" id="IPR014001">
    <property type="entry name" value="Helicase_ATP-bd"/>
</dbReference>
<proteinExistence type="predicted"/>